<sequence>MPEDGGAPFYAALPCPDPTPWVAEHILPVLDVTPVSREAMGRAFAAYLGNDPDPLLVADWPEDIAHAATLLIAAPGHRYPIDRIRFELCDAFGFDSAALSKRPHNALSDAMALRDYLLAREARGF</sequence>
<comment type="caution">
    <text evidence="1">The sequence shown here is derived from an EMBL/GenBank/DDBJ whole genome shotgun (WGS) entry which is preliminary data.</text>
</comment>
<reference evidence="1 2" key="1">
    <citation type="submission" date="2020-08" db="EMBL/GenBank/DDBJ databases">
        <title>Genomic Encyclopedia of Type Strains, Phase IV (KMG-IV): sequencing the most valuable type-strain genomes for metagenomic binning, comparative biology and taxonomic classification.</title>
        <authorList>
            <person name="Goeker M."/>
        </authorList>
    </citation>
    <scope>NUCLEOTIDE SEQUENCE [LARGE SCALE GENOMIC DNA]</scope>
    <source>
        <strain evidence="1 2">DSM 101806</strain>
    </source>
</reference>
<proteinExistence type="predicted"/>
<keyword evidence="2" id="KW-1185">Reference proteome</keyword>
<dbReference type="EMBL" id="JACIEH010000003">
    <property type="protein sequence ID" value="MBB4099694.1"/>
    <property type="molecule type" value="Genomic_DNA"/>
</dbReference>
<dbReference type="RefSeq" id="WP_343058199.1">
    <property type="nucleotide sequence ID" value="NZ_JACIEH010000003.1"/>
</dbReference>
<protein>
    <submittedName>
        <fullName evidence="1">Uncharacterized protein</fullName>
    </submittedName>
</protein>
<evidence type="ECO:0000313" key="2">
    <source>
        <dbReference type="Proteomes" id="UP000557392"/>
    </source>
</evidence>
<organism evidence="1 2">
    <name type="scientific">Sphingomonas kyeonggiensis</name>
    <dbReference type="NCBI Taxonomy" id="1268553"/>
    <lineage>
        <taxon>Bacteria</taxon>
        <taxon>Pseudomonadati</taxon>
        <taxon>Pseudomonadota</taxon>
        <taxon>Alphaproteobacteria</taxon>
        <taxon>Sphingomonadales</taxon>
        <taxon>Sphingomonadaceae</taxon>
        <taxon>Sphingomonas</taxon>
    </lineage>
</organism>
<dbReference type="InterPro" id="IPR036397">
    <property type="entry name" value="RNaseH_sf"/>
</dbReference>
<accession>A0A7W6NX08</accession>
<dbReference type="AlphaFoldDB" id="A0A7W6NX08"/>
<dbReference type="Gene3D" id="3.30.420.10">
    <property type="entry name" value="Ribonuclease H-like superfamily/Ribonuclease H"/>
    <property type="match status" value="1"/>
</dbReference>
<dbReference type="Proteomes" id="UP000557392">
    <property type="component" value="Unassembled WGS sequence"/>
</dbReference>
<name>A0A7W6NX08_9SPHN</name>
<evidence type="ECO:0000313" key="1">
    <source>
        <dbReference type="EMBL" id="MBB4099694.1"/>
    </source>
</evidence>
<gene>
    <name evidence="1" type="ORF">GGR46_003266</name>
</gene>
<dbReference type="GO" id="GO:0003676">
    <property type="term" value="F:nucleic acid binding"/>
    <property type="evidence" value="ECO:0007669"/>
    <property type="project" value="InterPro"/>
</dbReference>